<proteinExistence type="predicted"/>
<dbReference type="EMBL" id="CAADEX010000056">
    <property type="protein sequence ID" value="VFJ56063.1"/>
    <property type="molecule type" value="Genomic_DNA"/>
</dbReference>
<protein>
    <submittedName>
        <fullName evidence="1">Capsule polysaccharide biosynthesis protein</fullName>
    </submittedName>
</protein>
<dbReference type="AlphaFoldDB" id="A0A450SQ68"/>
<sequence>MGGFEHFHRIVSGLPERLGPGWQVVYKKHPVEDSVAPIDGAINADDANIYDLVEMADALVVINSGTGLYGMMFEKPVYILGQAWYAHAGLNISVTNPDSLAGQIAEGFAVDRERMLRFVHYLRYRFYSFGTQIQHRVRGEEGSMTAATLEIDYYELRGWTEEPLFFTKGKRPVPFDSPLFDRYRGKGLSTSVKIPDSREPSAIVRAAKRKKLRERPLRFFLDAIRNRVRIR</sequence>
<evidence type="ECO:0000313" key="1">
    <source>
        <dbReference type="EMBL" id="VFJ56063.1"/>
    </source>
</evidence>
<dbReference type="GO" id="GO:0015774">
    <property type="term" value="P:polysaccharide transport"/>
    <property type="evidence" value="ECO:0007669"/>
    <property type="project" value="InterPro"/>
</dbReference>
<organism evidence="1">
    <name type="scientific">Candidatus Kentrum sp. DK</name>
    <dbReference type="NCBI Taxonomy" id="2126562"/>
    <lineage>
        <taxon>Bacteria</taxon>
        <taxon>Pseudomonadati</taxon>
        <taxon>Pseudomonadota</taxon>
        <taxon>Gammaproteobacteria</taxon>
        <taxon>Candidatus Kentrum</taxon>
    </lineage>
</organism>
<dbReference type="InterPro" id="IPR007833">
    <property type="entry name" value="Capsule_polysaccharide_synth"/>
</dbReference>
<name>A0A450SQ68_9GAMM</name>
<accession>A0A450SQ68</accession>
<dbReference type="GO" id="GO:0000271">
    <property type="term" value="P:polysaccharide biosynthetic process"/>
    <property type="evidence" value="ECO:0007669"/>
    <property type="project" value="InterPro"/>
</dbReference>
<reference evidence="1" key="1">
    <citation type="submission" date="2019-02" db="EMBL/GenBank/DDBJ databases">
        <authorList>
            <person name="Gruber-Vodicka R. H."/>
            <person name="Seah K. B. B."/>
        </authorList>
    </citation>
    <scope>NUCLEOTIDE SEQUENCE</scope>
    <source>
        <strain evidence="1">BECK_DK47</strain>
    </source>
</reference>
<dbReference type="Pfam" id="PF05159">
    <property type="entry name" value="Capsule_synth"/>
    <property type="match status" value="1"/>
</dbReference>
<gene>
    <name evidence="1" type="ORF">BECKDK2373B_GA0170837_10563</name>
</gene>